<sequence>MHDMYERILVAVDSTPEADDVLAHTARLAGALGAAVRVLHVQTLDLVDGGGVGGVVEDETADAAVKVVTGAVDTLKAAGVTNVEGWTEETVRGDVPNAVLDQARAFDADLLILGSRRHGGVASLFLGSVSDTVAHRSVCPVLLIP</sequence>
<dbReference type="PRINTS" id="PR01438">
    <property type="entry name" value="UNVRSLSTRESS"/>
</dbReference>
<gene>
    <name evidence="3" type="ORF">B4N89_10085</name>
</gene>
<keyword evidence="4" id="KW-1185">Reference proteome</keyword>
<dbReference type="InterPro" id="IPR006015">
    <property type="entry name" value="Universal_stress_UspA"/>
</dbReference>
<dbReference type="InterPro" id="IPR014729">
    <property type="entry name" value="Rossmann-like_a/b/a_fold"/>
</dbReference>
<dbReference type="SUPFAM" id="SSF52402">
    <property type="entry name" value="Adenine nucleotide alpha hydrolases-like"/>
    <property type="match status" value="1"/>
</dbReference>
<comment type="similarity">
    <text evidence="1">Belongs to the universal stress protein A family.</text>
</comment>
<dbReference type="PANTHER" id="PTHR46268">
    <property type="entry name" value="STRESS RESPONSE PROTEIN NHAX"/>
    <property type="match status" value="1"/>
</dbReference>
<dbReference type="Pfam" id="PF00582">
    <property type="entry name" value="Usp"/>
    <property type="match status" value="1"/>
</dbReference>
<dbReference type="CDD" id="cd00293">
    <property type="entry name" value="USP-like"/>
    <property type="match status" value="1"/>
</dbReference>
<reference evidence="3 4" key="1">
    <citation type="submission" date="2017-03" db="EMBL/GenBank/DDBJ databases">
        <title>Draft genome sequence of Streptomyces scabrisporus NF3, endophyte isolated from Amphipterygium adstringens.</title>
        <authorList>
            <person name="Vazquez M."/>
            <person name="Ceapa C.D."/>
            <person name="Rodriguez Luna D."/>
            <person name="Sanchez Esquivel S."/>
        </authorList>
    </citation>
    <scope>NUCLEOTIDE SEQUENCE [LARGE SCALE GENOMIC DNA]</scope>
    <source>
        <strain evidence="3 4">NF3</strain>
    </source>
</reference>
<protein>
    <recommendedName>
        <fullName evidence="2">UspA domain-containing protein</fullName>
    </recommendedName>
</protein>
<accession>A0A1T3NWM6</accession>
<organism evidence="3 4">
    <name type="scientific">Embleya scabrispora</name>
    <dbReference type="NCBI Taxonomy" id="159449"/>
    <lineage>
        <taxon>Bacteria</taxon>
        <taxon>Bacillati</taxon>
        <taxon>Actinomycetota</taxon>
        <taxon>Actinomycetes</taxon>
        <taxon>Kitasatosporales</taxon>
        <taxon>Streptomycetaceae</taxon>
        <taxon>Embleya</taxon>
    </lineage>
</organism>
<dbReference type="AlphaFoldDB" id="A0A1T3NWM6"/>
<feature type="domain" description="UspA" evidence="2">
    <location>
        <begin position="4"/>
        <end position="145"/>
    </location>
</feature>
<comment type="caution">
    <text evidence="3">The sequence shown here is derived from an EMBL/GenBank/DDBJ whole genome shotgun (WGS) entry which is preliminary data.</text>
</comment>
<dbReference type="InterPro" id="IPR006016">
    <property type="entry name" value="UspA"/>
</dbReference>
<evidence type="ECO:0000313" key="3">
    <source>
        <dbReference type="EMBL" id="OPC81246.1"/>
    </source>
</evidence>
<dbReference type="Proteomes" id="UP000190037">
    <property type="component" value="Unassembled WGS sequence"/>
</dbReference>
<dbReference type="PANTHER" id="PTHR46268:SF6">
    <property type="entry name" value="UNIVERSAL STRESS PROTEIN UP12"/>
    <property type="match status" value="1"/>
</dbReference>
<dbReference type="STRING" id="159449.B4N89_10085"/>
<evidence type="ECO:0000259" key="2">
    <source>
        <dbReference type="Pfam" id="PF00582"/>
    </source>
</evidence>
<evidence type="ECO:0000313" key="4">
    <source>
        <dbReference type="Proteomes" id="UP000190037"/>
    </source>
</evidence>
<proteinExistence type="inferred from homology"/>
<dbReference type="Gene3D" id="3.40.50.620">
    <property type="entry name" value="HUPs"/>
    <property type="match status" value="1"/>
</dbReference>
<evidence type="ECO:0000256" key="1">
    <source>
        <dbReference type="ARBA" id="ARBA00008791"/>
    </source>
</evidence>
<name>A0A1T3NWM6_9ACTN</name>
<dbReference type="EMBL" id="MWQN01000001">
    <property type="protein sequence ID" value="OPC81246.1"/>
    <property type="molecule type" value="Genomic_DNA"/>
</dbReference>